<evidence type="ECO:0000256" key="3">
    <source>
        <dbReference type="ARBA" id="ARBA00022525"/>
    </source>
</evidence>
<dbReference type="InterPro" id="IPR045379">
    <property type="entry name" value="Crinkler_N"/>
</dbReference>
<keyword evidence="3" id="KW-0964">Secreted</keyword>
<dbReference type="SUPFAM" id="SSF56112">
    <property type="entry name" value="Protein kinase-like (PK-like)"/>
    <property type="match status" value="1"/>
</dbReference>
<evidence type="ECO:0000256" key="1">
    <source>
        <dbReference type="ARBA" id="ARBA00004340"/>
    </source>
</evidence>
<sequence length="520" mass="60931">MYKDFEINIGTDNNLYELKKLIKEKTRPRFDNFDSCQLILWHVNVDFREISNINDILSDENKLINLINKVEKTFSNIKGKNIHVVIGVPYIEQSKNVEKIWKYPFPSSFALINNLYDYHNHEQGILIYRPSNCIGIPLMLYNSAFSYFKTNFNDKDLPMDKDHYQWTLNCIRTMANIYSGEKSRWEEFRERLEELFNKYIKILILDETSNNGCLDLNLHSFNVLYLLVEIKNEIGTGKCDPTTHAAAFYAKFYAQKEYEPILKGCNMPCFIIGLAGPWICILGAVYVEKAVIEPLTGFEPLLFINNQIHWEKIAQLFMALRIGCNNLKKYYESLPNSILKTVDSQRFFPYIRTANNKLLWKAETKKGQKIIVKFSLKYNDYAHKVCYEIGKAPELFFASNMINGFYMIIMGYVEGQKLYDCDDLDISEYQKIIDGIEVAISHLHSKNIVFADLRDSNILVIKDENKTYHGMLIDFDWAGENDVECYPSFMNHDINWPMGAEDNMKLKKEHDMYWLDVLKK</sequence>
<evidence type="ECO:0000256" key="2">
    <source>
        <dbReference type="ARBA" id="ARBA00004613"/>
    </source>
</evidence>
<dbReference type="Pfam" id="PF00069">
    <property type="entry name" value="Pkinase"/>
    <property type="match status" value="1"/>
</dbReference>
<comment type="subcellular location">
    <subcellularLocation>
        <location evidence="1">Host cell</location>
    </subcellularLocation>
    <subcellularLocation>
        <location evidence="2">Secreted</location>
    </subcellularLocation>
</comment>
<evidence type="ECO:0000259" key="4">
    <source>
        <dbReference type="Pfam" id="PF00069"/>
    </source>
</evidence>
<accession>A0ABN7VF91</accession>
<protein>
    <submittedName>
        <fullName evidence="6">12788_t:CDS:1</fullName>
    </submittedName>
</protein>
<evidence type="ECO:0000259" key="5">
    <source>
        <dbReference type="Pfam" id="PF20147"/>
    </source>
</evidence>
<feature type="domain" description="Crinkler effector protein N-terminal" evidence="5">
    <location>
        <begin position="5"/>
        <end position="86"/>
    </location>
</feature>
<reference evidence="6 7" key="1">
    <citation type="submission" date="2021-06" db="EMBL/GenBank/DDBJ databases">
        <authorList>
            <person name="Kallberg Y."/>
            <person name="Tangrot J."/>
            <person name="Rosling A."/>
        </authorList>
    </citation>
    <scope>NUCLEOTIDE SEQUENCE [LARGE SCALE GENOMIC DNA]</scope>
    <source>
        <strain evidence="6 7">120-4 pot B 10/14</strain>
    </source>
</reference>
<feature type="domain" description="Protein kinase" evidence="4">
    <location>
        <begin position="405"/>
        <end position="480"/>
    </location>
</feature>
<dbReference type="InterPro" id="IPR011009">
    <property type="entry name" value="Kinase-like_dom_sf"/>
</dbReference>
<gene>
    <name evidence="6" type="ORF">GMARGA_LOCUS18029</name>
</gene>
<keyword evidence="7" id="KW-1185">Reference proteome</keyword>
<dbReference type="EMBL" id="CAJVQB010014047">
    <property type="protein sequence ID" value="CAG8766092.1"/>
    <property type="molecule type" value="Genomic_DNA"/>
</dbReference>
<organism evidence="6 7">
    <name type="scientific">Gigaspora margarita</name>
    <dbReference type="NCBI Taxonomy" id="4874"/>
    <lineage>
        <taxon>Eukaryota</taxon>
        <taxon>Fungi</taxon>
        <taxon>Fungi incertae sedis</taxon>
        <taxon>Mucoromycota</taxon>
        <taxon>Glomeromycotina</taxon>
        <taxon>Glomeromycetes</taxon>
        <taxon>Diversisporales</taxon>
        <taxon>Gigasporaceae</taxon>
        <taxon>Gigaspora</taxon>
    </lineage>
</organism>
<dbReference type="Proteomes" id="UP000789901">
    <property type="component" value="Unassembled WGS sequence"/>
</dbReference>
<feature type="non-terminal residue" evidence="6">
    <location>
        <position position="520"/>
    </location>
</feature>
<comment type="caution">
    <text evidence="6">The sequence shown here is derived from an EMBL/GenBank/DDBJ whole genome shotgun (WGS) entry which is preliminary data.</text>
</comment>
<evidence type="ECO:0000313" key="6">
    <source>
        <dbReference type="EMBL" id="CAG8766092.1"/>
    </source>
</evidence>
<dbReference type="Pfam" id="PF20147">
    <property type="entry name" value="Crinkler"/>
    <property type="match status" value="1"/>
</dbReference>
<name>A0ABN7VF91_GIGMA</name>
<dbReference type="InterPro" id="IPR000719">
    <property type="entry name" value="Prot_kinase_dom"/>
</dbReference>
<evidence type="ECO:0000313" key="7">
    <source>
        <dbReference type="Proteomes" id="UP000789901"/>
    </source>
</evidence>
<proteinExistence type="predicted"/>
<dbReference type="Gene3D" id="1.10.510.10">
    <property type="entry name" value="Transferase(Phosphotransferase) domain 1"/>
    <property type="match status" value="1"/>
</dbReference>